<keyword evidence="2" id="KW-1185">Reference proteome</keyword>
<protein>
    <submittedName>
        <fullName evidence="1">Uncharacterized protein</fullName>
    </submittedName>
</protein>
<dbReference type="Proteomes" id="UP001234989">
    <property type="component" value="Chromosome 6"/>
</dbReference>
<gene>
    <name evidence="1" type="ORF">MTR67_028610</name>
</gene>
<evidence type="ECO:0000313" key="2">
    <source>
        <dbReference type="Proteomes" id="UP001234989"/>
    </source>
</evidence>
<reference evidence="1" key="1">
    <citation type="submission" date="2023-08" db="EMBL/GenBank/DDBJ databases">
        <title>A de novo genome assembly of Solanum verrucosum Schlechtendal, a Mexican diploid species geographically isolated from the other diploid A-genome species in potato relatives.</title>
        <authorList>
            <person name="Hosaka K."/>
        </authorList>
    </citation>
    <scope>NUCLEOTIDE SEQUENCE</scope>
    <source>
        <tissue evidence="1">Young leaves</tissue>
    </source>
</reference>
<accession>A0AAF0R6G5</accession>
<organism evidence="1 2">
    <name type="scientific">Solanum verrucosum</name>
    <dbReference type="NCBI Taxonomy" id="315347"/>
    <lineage>
        <taxon>Eukaryota</taxon>
        <taxon>Viridiplantae</taxon>
        <taxon>Streptophyta</taxon>
        <taxon>Embryophyta</taxon>
        <taxon>Tracheophyta</taxon>
        <taxon>Spermatophyta</taxon>
        <taxon>Magnoliopsida</taxon>
        <taxon>eudicotyledons</taxon>
        <taxon>Gunneridae</taxon>
        <taxon>Pentapetalae</taxon>
        <taxon>asterids</taxon>
        <taxon>lamiids</taxon>
        <taxon>Solanales</taxon>
        <taxon>Solanaceae</taxon>
        <taxon>Solanoideae</taxon>
        <taxon>Solaneae</taxon>
        <taxon>Solanum</taxon>
    </lineage>
</organism>
<evidence type="ECO:0000313" key="1">
    <source>
        <dbReference type="EMBL" id="WMV35225.1"/>
    </source>
</evidence>
<dbReference type="EMBL" id="CP133617">
    <property type="protein sequence ID" value="WMV35225.1"/>
    <property type="molecule type" value="Genomic_DNA"/>
</dbReference>
<sequence length="53" mass="6302">MIDRDGSWIHQEHHQTSRSGGKYVIYFLLHVKAECLVMDIDVYLLFNVFPESY</sequence>
<name>A0AAF0R6G5_SOLVR</name>
<dbReference type="AlphaFoldDB" id="A0AAF0R6G5"/>
<proteinExistence type="predicted"/>